<feature type="compositionally biased region" description="Polar residues" evidence="1">
    <location>
        <begin position="106"/>
        <end position="135"/>
    </location>
</feature>
<feature type="non-terminal residue" evidence="2">
    <location>
        <position position="1"/>
    </location>
</feature>
<name>A0A1B6L143_9HEMI</name>
<feature type="region of interest" description="Disordered" evidence="1">
    <location>
        <begin position="81"/>
        <end position="135"/>
    </location>
</feature>
<dbReference type="AlphaFoldDB" id="A0A1B6L143"/>
<reference evidence="2" key="1">
    <citation type="submission" date="2015-11" db="EMBL/GenBank/DDBJ databases">
        <title>De novo transcriptome assembly of four potential Pierce s Disease insect vectors from Arizona vineyards.</title>
        <authorList>
            <person name="Tassone E.E."/>
        </authorList>
    </citation>
    <scope>NUCLEOTIDE SEQUENCE</scope>
</reference>
<feature type="compositionally biased region" description="Low complexity" evidence="1">
    <location>
        <begin position="88"/>
        <end position="98"/>
    </location>
</feature>
<dbReference type="EMBL" id="GEBQ01022607">
    <property type="protein sequence ID" value="JAT17370.1"/>
    <property type="molecule type" value="Transcribed_RNA"/>
</dbReference>
<evidence type="ECO:0000313" key="2">
    <source>
        <dbReference type="EMBL" id="JAT17370.1"/>
    </source>
</evidence>
<accession>A0A1B6L143</accession>
<organism evidence="2">
    <name type="scientific">Graphocephala atropunctata</name>
    <dbReference type="NCBI Taxonomy" id="36148"/>
    <lineage>
        <taxon>Eukaryota</taxon>
        <taxon>Metazoa</taxon>
        <taxon>Ecdysozoa</taxon>
        <taxon>Arthropoda</taxon>
        <taxon>Hexapoda</taxon>
        <taxon>Insecta</taxon>
        <taxon>Pterygota</taxon>
        <taxon>Neoptera</taxon>
        <taxon>Paraneoptera</taxon>
        <taxon>Hemiptera</taxon>
        <taxon>Auchenorrhyncha</taxon>
        <taxon>Membracoidea</taxon>
        <taxon>Cicadellidae</taxon>
        <taxon>Cicadellinae</taxon>
        <taxon>Cicadellini</taxon>
        <taxon>Graphocephala</taxon>
    </lineage>
</organism>
<sequence length="417" mass="47198">QGGNSDEDVSRQRSKAPMSKIPLDITGMTVNKKILFKRGEFKRNMPNLDVNKKIHSGTIIDNLSIQNQKVTDILKGLDKMNISGPSHNNNNSTENNKVINKKSCKDGNNNELKNKSSDQTTNKNSPKIPMSQSSHVLKTMVETPKSMKSLVNVPYNTPSNKQKVVTSTKIKKEDSESVNKMVNYDINQSSTTLHRGLMQSMRLMNSSENNKSRTLQKNTIKGAELNKHYKACQTDKPSVLEDTSISNIKEGNIKLPPVQLCESIELVPQEELKRLSLTLDEIKKLNTKVSKSGYKTLTEIKNTQNIYRKADYSILPNIINQHALNQTKHKLNPVEKDKYYLEFPLKINLPVHKFVNNSTLAKSDTSLEDTKVENLKANNLTKFSSNKAKGDQIKSWKPERRLTMIRELPKSNIHMNA</sequence>
<gene>
    <name evidence="2" type="ORF">g.43397</name>
</gene>
<evidence type="ECO:0000256" key="1">
    <source>
        <dbReference type="SAM" id="MobiDB-lite"/>
    </source>
</evidence>
<proteinExistence type="predicted"/>
<protein>
    <submittedName>
        <fullName evidence="2">Uncharacterized protein</fullName>
    </submittedName>
</protein>